<dbReference type="AlphaFoldDB" id="E9SD96"/>
<comment type="caution">
    <text evidence="2">The sequence shown here is derived from an EMBL/GenBank/DDBJ whole genome shotgun (WGS) entry which is preliminary data.</text>
</comment>
<proteinExistence type="predicted"/>
<evidence type="ECO:0000313" key="2">
    <source>
        <dbReference type="EMBL" id="EGC02737.1"/>
    </source>
</evidence>
<feature type="region of interest" description="Disordered" evidence="1">
    <location>
        <begin position="20"/>
        <end position="39"/>
    </location>
</feature>
<protein>
    <submittedName>
        <fullName evidence="2">Uncharacterized protein</fullName>
    </submittedName>
</protein>
<reference evidence="2 3" key="1">
    <citation type="submission" date="2011-02" db="EMBL/GenBank/DDBJ databases">
        <authorList>
            <person name="Nelson K.E."/>
            <person name="Sutton G."/>
            <person name="Torralba M."/>
            <person name="Durkin S."/>
            <person name="Harkins D."/>
            <person name="Montgomery R."/>
            <person name="Ziemer C."/>
            <person name="Klaassens E."/>
            <person name="Ocuiv P."/>
            <person name="Morrison M."/>
        </authorList>
    </citation>
    <scope>NUCLEOTIDE SEQUENCE [LARGE SCALE GENOMIC DNA]</scope>
    <source>
        <strain evidence="2 3">8</strain>
    </source>
</reference>
<gene>
    <name evidence="2" type="ORF">CUS_5049</name>
</gene>
<dbReference type="STRING" id="246199.CUS_5049"/>
<organism evidence="2 3">
    <name type="scientific">Ruminococcus albus 8</name>
    <dbReference type="NCBI Taxonomy" id="246199"/>
    <lineage>
        <taxon>Bacteria</taxon>
        <taxon>Bacillati</taxon>
        <taxon>Bacillota</taxon>
        <taxon>Clostridia</taxon>
        <taxon>Eubacteriales</taxon>
        <taxon>Oscillospiraceae</taxon>
        <taxon>Ruminococcus</taxon>
    </lineage>
</organism>
<evidence type="ECO:0000256" key="1">
    <source>
        <dbReference type="SAM" id="MobiDB-lite"/>
    </source>
</evidence>
<name>E9SD96_RUMAL</name>
<sequence>MKKKYEDFVCYPALLSSVPPKQKQWQNERRGGEIGEKNI</sequence>
<accession>E9SD96</accession>
<dbReference type="Proteomes" id="UP000004259">
    <property type="component" value="Unassembled WGS sequence"/>
</dbReference>
<feature type="compositionally biased region" description="Basic and acidic residues" evidence="1">
    <location>
        <begin position="26"/>
        <end position="39"/>
    </location>
</feature>
<evidence type="ECO:0000313" key="3">
    <source>
        <dbReference type="Proteomes" id="UP000004259"/>
    </source>
</evidence>
<dbReference type="EMBL" id="ADKM02000089">
    <property type="protein sequence ID" value="EGC02737.1"/>
    <property type="molecule type" value="Genomic_DNA"/>
</dbReference>
<keyword evidence="3" id="KW-1185">Reference proteome</keyword>